<dbReference type="Proteomes" id="UP001212803">
    <property type="component" value="Chromosome"/>
</dbReference>
<accession>A0ABY7M8G1</accession>
<evidence type="ECO:0000313" key="2">
    <source>
        <dbReference type="Proteomes" id="UP001212803"/>
    </source>
</evidence>
<reference evidence="1 2" key="1">
    <citation type="journal article" date="2023" name="ISME J.">
        <title>Thermophilic Dehalococcoidia with unusual traits shed light on an unexpected past.</title>
        <authorList>
            <person name="Palmer M."/>
            <person name="Covington J.K."/>
            <person name="Zhou E.M."/>
            <person name="Thomas S.C."/>
            <person name="Habib N."/>
            <person name="Seymour C.O."/>
            <person name="Lai D."/>
            <person name="Johnston J."/>
            <person name="Hashimi A."/>
            <person name="Jiao J.Y."/>
            <person name="Muok A.R."/>
            <person name="Liu L."/>
            <person name="Xian W.D."/>
            <person name="Zhi X.Y."/>
            <person name="Li M.M."/>
            <person name="Silva L.P."/>
            <person name="Bowen B.P."/>
            <person name="Louie K."/>
            <person name="Briegel A."/>
            <person name="Pett-Ridge J."/>
            <person name="Weber P.K."/>
            <person name="Tocheva E.I."/>
            <person name="Woyke T."/>
            <person name="Northen T.R."/>
            <person name="Mayali X."/>
            <person name="Li W.J."/>
            <person name="Hedlund B.P."/>
        </authorList>
    </citation>
    <scope>NUCLEOTIDE SEQUENCE [LARGE SCALE GENOMIC DNA]</scope>
    <source>
        <strain evidence="1 2">YIM 72310</strain>
    </source>
</reference>
<keyword evidence="2" id="KW-1185">Reference proteome</keyword>
<proteinExistence type="predicted"/>
<name>A0ABY7M8G1_9CHLR</name>
<protein>
    <submittedName>
        <fullName evidence="1">Uncharacterized protein</fullName>
    </submittedName>
</protein>
<organism evidence="1 2">
    <name type="scientific">Tepidiforma flava</name>
    <dbReference type="NCBI Taxonomy" id="3004094"/>
    <lineage>
        <taxon>Bacteria</taxon>
        <taxon>Bacillati</taxon>
        <taxon>Chloroflexota</taxon>
        <taxon>Tepidiformia</taxon>
        <taxon>Tepidiformales</taxon>
        <taxon>Tepidiformaceae</taxon>
        <taxon>Tepidiforma</taxon>
    </lineage>
</organism>
<sequence length="141" mass="15085">MYRLYSSGERVSSFCTMLRPSERGDGEHLRLAALEEPGAVGAREDADVDIEGADVLDAAAVGADALLEDLLPHRLLDDVPEGISDVGGWRSGRRNCSCSSWRTALFASERSEAAVATSSGMRSFRYSLMTAMASSFSFAGV</sequence>
<dbReference type="EMBL" id="CP115149">
    <property type="protein sequence ID" value="WBL36819.1"/>
    <property type="molecule type" value="Genomic_DNA"/>
</dbReference>
<evidence type="ECO:0000313" key="1">
    <source>
        <dbReference type="EMBL" id="WBL36819.1"/>
    </source>
</evidence>
<gene>
    <name evidence="1" type="ORF">O0235_04475</name>
</gene>